<evidence type="ECO:0000313" key="1">
    <source>
        <dbReference type="EMBL" id="KKN78332.1"/>
    </source>
</evidence>
<name>A0A0F9TTS1_9ZZZZ</name>
<gene>
    <name evidence="1" type="ORF">LCGC14_0351910</name>
</gene>
<organism evidence="1">
    <name type="scientific">marine sediment metagenome</name>
    <dbReference type="NCBI Taxonomy" id="412755"/>
    <lineage>
        <taxon>unclassified sequences</taxon>
        <taxon>metagenomes</taxon>
        <taxon>ecological metagenomes</taxon>
    </lineage>
</organism>
<reference evidence="1" key="1">
    <citation type="journal article" date="2015" name="Nature">
        <title>Complex archaea that bridge the gap between prokaryotes and eukaryotes.</title>
        <authorList>
            <person name="Spang A."/>
            <person name="Saw J.H."/>
            <person name="Jorgensen S.L."/>
            <person name="Zaremba-Niedzwiedzka K."/>
            <person name="Martijn J."/>
            <person name="Lind A.E."/>
            <person name="van Eijk R."/>
            <person name="Schleper C."/>
            <person name="Guy L."/>
            <person name="Ettema T.J."/>
        </authorList>
    </citation>
    <scope>NUCLEOTIDE SEQUENCE</scope>
</reference>
<sequence length="58" mass="6808">MSKAIKCDRCGEFDTCDVYDLKFITADECRHNGYDADLCYNCATELQELLKKFFREVK</sequence>
<accession>A0A0F9TTS1</accession>
<protein>
    <submittedName>
        <fullName evidence="1">Uncharacterized protein</fullName>
    </submittedName>
</protein>
<dbReference type="AlphaFoldDB" id="A0A0F9TTS1"/>
<dbReference type="EMBL" id="LAZR01000265">
    <property type="protein sequence ID" value="KKN78332.1"/>
    <property type="molecule type" value="Genomic_DNA"/>
</dbReference>
<comment type="caution">
    <text evidence="1">The sequence shown here is derived from an EMBL/GenBank/DDBJ whole genome shotgun (WGS) entry which is preliminary data.</text>
</comment>
<proteinExistence type="predicted"/>